<dbReference type="InterPro" id="IPR036637">
    <property type="entry name" value="Phosphohistidine_dom_sf"/>
</dbReference>
<dbReference type="Gene3D" id="3.50.30.10">
    <property type="entry name" value="Phosphohistidine domain"/>
    <property type="match status" value="1"/>
</dbReference>
<keyword evidence="2" id="KW-1185">Reference proteome</keyword>
<gene>
    <name evidence="3" type="primary">LOC111085410</name>
</gene>
<dbReference type="PANTHER" id="PTHR43615">
    <property type="entry name" value="PHOSPHOENOLPYRUVATE SYNTHASE-RELATED"/>
    <property type="match status" value="1"/>
</dbReference>
<dbReference type="Pfam" id="PF00391">
    <property type="entry name" value="PEP-utilizers"/>
    <property type="match status" value="1"/>
</dbReference>
<dbReference type="InterPro" id="IPR008279">
    <property type="entry name" value="PEP-util_enz_mobile_dom"/>
</dbReference>
<sequence length="185" mass="20543">MVKEGRLPDPELLYFFTNEEIRDLLITRSAHLISTAIRRRRIHEKLDVMIFPEIMFGEPKPISKEETENAYSCLEELRGVTVCQGVVKGVARVARNLKEASSLQQGDILIAYSTDIGWSPHFPLLSGIVTEIGGLISHGAVVAREYGIPSLMSVHGAMTMLKTGDLVILDATRGVLKKIKKEETL</sequence>
<protein>
    <submittedName>
        <fullName evidence="3">Uncharacterized protein LOC111085410</fullName>
    </submittedName>
</protein>
<dbReference type="GeneID" id="111085410"/>
<dbReference type="InterPro" id="IPR051549">
    <property type="entry name" value="PEP_Utilizing_Enz"/>
</dbReference>
<feature type="domain" description="PEP-utilising enzyme mobile" evidence="1">
    <location>
        <begin position="104"/>
        <end position="174"/>
    </location>
</feature>
<evidence type="ECO:0000313" key="3">
    <source>
        <dbReference type="RefSeq" id="XP_022239545.1"/>
    </source>
</evidence>
<proteinExistence type="predicted"/>
<dbReference type="PANTHER" id="PTHR43615:SF1">
    <property type="entry name" value="PPDK_N DOMAIN-CONTAINING PROTEIN"/>
    <property type="match status" value="1"/>
</dbReference>
<dbReference type="Proteomes" id="UP000694941">
    <property type="component" value="Unplaced"/>
</dbReference>
<reference evidence="3" key="1">
    <citation type="submission" date="2025-08" db="UniProtKB">
        <authorList>
            <consortium name="RefSeq"/>
        </authorList>
    </citation>
    <scope>IDENTIFICATION</scope>
    <source>
        <tissue evidence="3">Muscle</tissue>
    </source>
</reference>
<evidence type="ECO:0000313" key="2">
    <source>
        <dbReference type="Proteomes" id="UP000694941"/>
    </source>
</evidence>
<evidence type="ECO:0000259" key="1">
    <source>
        <dbReference type="Pfam" id="PF00391"/>
    </source>
</evidence>
<dbReference type="RefSeq" id="XP_022239545.1">
    <property type="nucleotide sequence ID" value="XM_022383837.1"/>
</dbReference>
<name>A0ABM1S7E0_LIMPO</name>
<dbReference type="SUPFAM" id="SSF52009">
    <property type="entry name" value="Phosphohistidine domain"/>
    <property type="match status" value="1"/>
</dbReference>
<accession>A0ABM1S7E0</accession>
<organism evidence="2 3">
    <name type="scientific">Limulus polyphemus</name>
    <name type="common">Atlantic horseshoe crab</name>
    <dbReference type="NCBI Taxonomy" id="6850"/>
    <lineage>
        <taxon>Eukaryota</taxon>
        <taxon>Metazoa</taxon>
        <taxon>Ecdysozoa</taxon>
        <taxon>Arthropoda</taxon>
        <taxon>Chelicerata</taxon>
        <taxon>Merostomata</taxon>
        <taxon>Xiphosura</taxon>
        <taxon>Limulidae</taxon>
        <taxon>Limulus</taxon>
    </lineage>
</organism>